<dbReference type="EMBL" id="JBBNFP010000008">
    <property type="protein sequence ID" value="MEQ2486176.1"/>
    <property type="molecule type" value="Genomic_DNA"/>
</dbReference>
<name>A0ABV1FP47_9BACT</name>
<comment type="similarity">
    <text evidence="2 5">Belongs to the glycosyl hydrolase 43 family.</text>
</comment>
<feature type="signal peptide" evidence="6">
    <location>
        <begin position="1"/>
        <end position="21"/>
    </location>
</feature>
<keyword evidence="8" id="KW-1185">Reference proteome</keyword>
<proteinExistence type="inferred from homology"/>
<gene>
    <name evidence="7" type="ORF">AAAT34_03795</name>
</gene>
<evidence type="ECO:0000256" key="5">
    <source>
        <dbReference type="PIRNR" id="PIRNR026534"/>
    </source>
</evidence>
<dbReference type="SUPFAM" id="SSF75005">
    <property type="entry name" value="Arabinanase/levansucrase/invertase"/>
    <property type="match status" value="1"/>
</dbReference>
<evidence type="ECO:0000313" key="7">
    <source>
        <dbReference type="EMBL" id="MEQ2486176.1"/>
    </source>
</evidence>
<evidence type="ECO:0000256" key="1">
    <source>
        <dbReference type="ARBA" id="ARBA00004834"/>
    </source>
</evidence>
<organism evidence="7 8">
    <name type="scientific">Hallella faecis</name>
    <dbReference type="NCBI Taxonomy" id="2841596"/>
    <lineage>
        <taxon>Bacteria</taxon>
        <taxon>Pseudomonadati</taxon>
        <taxon>Bacteroidota</taxon>
        <taxon>Bacteroidia</taxon>
        <taxon>Bacteroidales</taxon>
        <taxon>Prevotellaceae</taxon>
        <taxon>Hallella</taxon>
    </lineage>
</organism>
<evidence type="ECO:0000256" key="2">
    <source>
        <dbReference type="ARBA" id="ARBA00009865"/>
    </source>
</evidence>
<dbReference type="InterPro" id="IPR006710">
    <property type="entry name" value="Glyco_hydro_43"/>
</dbReference>
<protein>
    <submittedName>
        <fullName evidence="7">Family 43 glycosylhydrolase</fullName>
    </submittedName>
</protein>
<reference evidence="7 8" key="1">
    <citation type="submission" date="2024-04" db="EMBL/GenBank/DDBJ databases">
        <title>Human intestinal bacterial collection.</title>
        <authorList>
            <person name="Pauvert C."/>
            <person name="Hitch T.C.A."/>
            <person name="Clavel T."/>
        </authorList>
    </citation>
    <scope>NUCLEOTIDE SEQUENCE [LARGE SCALE GENOMIC DNA]</scope>
    <source>
        <strain evidence="7 8">CLA-AA-H145</strain>
    </source>
</reference>
<dbReference type="PANTHER" id="PTHR43301:SF3">
    <property type="entry name" value="ARABINAN ENDO-1,5-ALPHA-L-ARABINOSIDASE A-RELATED"/>
    <property type="match status" value="1"/>
</dbReference>
<dbReference type="RefSeq" id="WP_215759211.1">
    <property type="nucleotide sequence ID" value="NZ_JAHKBE010000008.1"/>
</dbReference>
<dbReference type="PANTHER" id="PTHR43301">
    <property type="entry name" value="ARABINAN ENDO-1,5-ALPHA-L-ARABINOSIDASE"/>
    <property type="match status" value="1"/>
</dbReference>
<keyword evidence="4 5" id="KW-0326">Glycosidase</keyword>
<dbReference type="Proteomes" id="UP001487296">
    <property type="component" value="Unassembled WGS sequence"/>
</dbReference>
<evidence type="ECO:0000256" key="4">
    <source>
        <dbReference type="ARBA" id="ARBA00023295"/>
    </source>
</evidence>
<dbReference type="PIRSF" id="PIRSF026534">
    <property type="entry name" value="Endo_alpha-L-arabinosidase"/>
    <property type="match status" value="1"/>
</dbReference>
<dbReference type="InterPro" id="IPR016840">
    <property type="entry name" value="Glyco_hydro_43_endo_a_Ara-ase"/>
</dbReference>
<feature type="chain" id="PRO_5045728234" evidence="6">
    <location>
        <begin position="22"/>
        <end position="339"/>
    </location>
</feature>
<dbReference type="Gene3D" id="2.115.10.20">
    <property type="entry name" value="Glycosyl hydrolase domain, family 43"/>
    <property type="match status" value="1"/>
</dbReference>
<sequence>MRHNCLLGLLICALLPLFAFAQQRKPRPITFDTDTPFVHDPVMAYEKGVYYAFYTGWNIGCMTSTDRRTWSVKRDGLLKSIPAWTHDSVPGFERHVWAPDVIRWRNRWWMAYSCSTFGKNTSAIGLLSASTLASADWQDEGCLVASKGRRDNWNAIDPAFVVDRNDSLWMAWGSFWDGIQMAPLGMCDGRLQLAGYPRTIARRYYRNAPEGQENPTSRHAGVNAIEAPFILHHDGYYYLFVSWDYCCRGEKSTYRVVVGRSKEVYGPYVDREGRPMYAGGGTPVIAGDGTNFEAAGHCAAYHFPDGDTFVCHGYSIPLHGQSILVQRRMVWEDGWPKLR</sequence>
<comment type="pathway">
    <text evidence="1 5">Glycan metabolism; L-arabinan degradation.</text>
</comment>
<dbReference type="Pfam" id="PF04616">
    <property type="entry name" value="Glyco_hydro_43"/>
    <property type="match status" value="1"/>
</dbReference>
<keyword evidence="6" id="KW-0732">Signal</keyword>
<evidence type="ECO:0000256" key="6">
    <source>
        <dbReference type="SAM" id="SignalP"/>
    </source>
</evidence>
<accession>A0ABV1FP47</accession>
<comment type="caution">
    <text evidence="7">The sequence shown here is derived from an EMBL/GenBank/DDBJ whole genome shotgun (WGS) entry which is preliminary data.</text>
</comment>
<evidence type="ECO:0000313" key="8">
    <source>
        <dbReference type="Proteomes" id="UP001487296"/>
    </source>
</evidence>
<dbReference type="InterPro" id="IPR050727">
    <property type="entry name" value="GH43_arabinanases"/>
</dbReference>
<evidence type="ECO:0000256" key="3">
    <source>
        <dbReference type="ARBA" id="ARBA00022801"/>
    </source>
</evidence>
<dbReference type="InterPro" id="IPR023296">
    <property type="entry name" value="Glyco_hydro_beta-prop_sf"/>
</dbReference>
<keyword evidence="3 5" id="KW-0378">Hydrolase</keyword>